<name>A0A8E6BA36_9BACT</name>
<evidence type="ECO:0000256" key="1">
    <source>
        <dbReference type="SAM" id="Coils"/>
    </source>
</evidence>
<evidence type="ECO:0000313" key="5">
    <source>
        <dbReference type="Proteomes" id="UP000676194"/>
    </source>
</evidence>
<keyword evidence="3" id="KW-1133">Transmembrane helix</keyword>
<feature type="compositionally biased region" description="Basic and acidic residues" evidence="2">
    <location>
        <begin position="94"/>
        <end position="105"/>
    </location>
</feature>
<evidence type="ECO:0000256" key="2">
    <source>
        <dbReference type="SAM" id="MobiDB-lite"/>
    </source>
</evidence>
<feature type="transmembrane region" description="Helical" evidence="3">
    <location>
        <begin position="281"/>
        <end position="300"/>
    </location>
</feature>
<evidence type="ECO:0000313" key="4">
    <source>
        <dbReference type="EMBL" id="QVL34546.1"/>
    </source>
</evidence>
<feature type="compositionally biased region" description="Basic residues" evidence="2">
    <location>
        <begin position="137"/>
        <end position="147"/>
    </location>
</feature>
<proteinExistence type="predicted"/>
<feature type="coiled-coil region" evidence="1">
    <location>
        <begin position="196"/>
        <end position="223"/>
    </location>
</feature>
<feature type="transmembrane region" description="Helical" evidence="3">
    <location>
        <begin position="341"/>
        <end position="365"/>
    </location>
</feature>
<feature type="compositionally biased region" description="Acidic residues" evidence="2">
    <location>
        <begin position="119"/>
        <end position="131"/>
    </location>
</feature>
<dbReference type="AlphaFoldDB" id="A0A8E6BA36"/>
<evidence type="ECO:0000256" key="3">
    <source>
        <dbReference type="SAM" id="Phobius"/>
    </source>
</evidence>
<sequence>MIRFSCAFCNKSFTVDDSKAGLSSKCPGCQKKIVVPDPKKDVVKEFDEVEVVEDFDEVEVVEEFDEVEVVEETKPVKKSSPKLVAAKPPTLPKPTERLKPPERPKPPKLPSRPKQVVEVVEEEVDEEDPIEVDSPKGKGKKKGIGKVKKGGDASRGKIYVILIACFLLGSQLYSMTRMMTRTSTADLDDKRAAAELEPFEKELAELESKNKKFNEEWKALVDAENQKKNSDSKAMQELLASRNEFSSNYRVRTISLQTMMNNSKSVIAEKKLRGEERSKDLTKSLPVFAVTLVLLVCTFLKMNWARYVLGGILTAVATFFMIMFCWGLVNVLASPASLSISGLVGSVVGLVLSASLPLAMGALLLKSDSIEAYLEK</sequence>
<protein>
    <submittedName>
        <fullName evidence="4">Uncharacterized protein</fullName>
    </submittedName>
</protein>
<keyword evidence="3" id="KW-0812">Transmembrane</keyword>
<reference evidence="4" key="1">
    <citation type="submission" date="2021-05" db="EMBL/GenBank/DDBJ databases">
        <title>Complete genome sequence of the cellulolytic planctomycete Telmatocola sphagniphila SP2T and characterization of the first cellulase from planctomycetes.</title>
        <authorList>
            <person name="Rakitin A.L."/>
            <person name="Beletsky A.V."/>
            <person name="Naumoff D.G."/>
            <person name="Kulichevskaya I.S."/>
            <person name="Mardanov A.V."/>
            <person name="Ravin N.V."/>
            <person name="Dedysh S.N."/>
        </authorList>
    </citation>
    <scope>NUCLEOTIDE SEQUENCE</scope>
    <source>
        <strain evidence="4">SP2T</strain>
    </source>
</reference>
<dbReference type="KEGG" id="tsph:KIH39_11750"/>
<organism evidence="4 5">
    <name type="scientific">Telmatocola sphagniphila</name>
    <dbReference type="NCBI Taxonomy" id="1123043"/>
    <lineage>
        <taxon>Bacteria</taxon>
        <taxon>Pseudomonadati</taxon>
        <taxon>Planctomycetota</taxon>
        <taxon>Planctomycetia</taxon>
        <taxon>Gemmatales</taxon>
        <taxon>Gemmataceae</taxon>
    </lineage>
</organism>
<feature type="transmembrane region" description="Helical" evidence="3">
    <location>
        <begin position="158"/>
        <end position="176"/>
    </location>
</feature>
<feature type="region of interest" description="Disordered" evidence="2">
    <location>
        <begin position="70"/>
        <end position="147"/>
    </location>
</feature>
<dbReference type="Proteomes" id="UP000676194">
    <property type="component" value="Chromosome"/>
</dbReference>
<feature type="transmembrane region" description="Helical" evidence="3">
    <location>
        <begin position="307"/>
        <end position="329"/>
    </location>
</feature>
<gene>
    <name evidence="4" type="ORF">KIH39_11750</name>
</gene>
<dbReference type="EMBL" id="CP074694">
    <property type="protein sequence ID" value="QVL34546.1"/>
    <property type="molecule type" value="Genomic_DNA"/>
</dbReference>
<accession>A0A8E6BA36</accession>
<keyword evidence="1" id="KW-0175">Coiled coil</keyword>
<keyword evidence="5" id="KW-1185">Reference proteome</keyword>
<keyword evidence="3" id="KW-0472">Membrane</keyword>
<dbReference type="RefSeq" id="WP_213499641.1">
    <property type="nucleotide sequence ID" value="NZ_CP074694.1"/>
</dbReference>